<organism evidence="2 3">
    <name type="scientific">Gekko japonicus</name>
    <name type="common">Schlegel's Japanese gecko</name>
    <dbReference type="NCBI Taxonomy" id="146911"/>
    <lineage>
        <taxon>Eukaryota</taxon>
        <taxon>Metazoa</taxon>
        <taxon>Chordata</taxon>
        <taxon>Craniata</taxon>
        <taxon>Vertebrata</taxon>
        <taxon>Euteleostomi</taxon>
        <taxon>Lepidosauria</taxon>
        <taxon>Squamata</taxon>
        <taxon>Bifurcata</taxon>
        <taxon>Gekkota</taxon>
        <taxon>Gekkonidae</taxon>
        <taxon>Gekkoninae</taxon>
        <taxon>Gekko</taxon>
    </lineage>
</organism>
<dbReference type="RefSeq" id="XP_015272822.1">
    <property type="nucleotide sequence ID" value="XM_015417336.1"/>
</dbReference>
<proteinExistence type="predicted"/>
<gene>
    <name evidence="3" type="primary">LOC107115595</name>
</gene>
<keyword evidence="2" id="KW-1185">Reference proteome</keyword>
<feature type="compositionally biased region" description="Acidic residues" evidence="1">
    <location>
        <begin position="149"/>
        <end position="181"/>
    </location>
</feature>
<feature type="region of interest" description="Disordered" evidence="1">
    <location>
        <begin position="121"/>
        <end position="191"/>
    </location>
</feature>
<protein>
    <submittedName>
        <fullName evidence="3">Nucleoplasmin-like protein ANO39</fullName>
    </submittedName>
</protein>
<name>A0ABM1KGI5_GEKJA</name>
<evidence type="ECO:0000313" key="2">
    <source>
        <dbReference type="Proteomes" id="UP000694871"/>
    </source>
</evidence>
<evidence type="ECO:0000256" key="1">
    <source>
        <dbReference type="SAM" id="MobiDB-lite"/>
    </source>
</evidence>
<feature type="compositionally biased region" description="Acidic residues" evidence="1">
    <location>
        <begin position="127"/>
        <end position="141"/>
    </location>
</feature>
<feature type="non-terminal residue" evidence="3">
    <location>
        <position position="1"/>
    </location>
</feature>
<sequence>GKLKAYLKHLEKHLKETMEDKTDQLNEIEALKGCTKDLLGHISEEFEALHQILHKKEQDIKLMVEKMKAENMEEMEDSFTSLLGEASTRTETIDKVKAALEGTDHVAFLKGLKELMERVKKDHQGETEDDEEAEEEEEDETEGKSDNDGSGDEQCEASGWEDESNEDHEDEDEGDEDYEPDETAHDGDDRVVHVDLALENFGESLDFETWKEMLEGIKPRQV</sequence>
<reference evidence="3" key="1">
    <citation type="submission" date="2025-08" db="UniProtKB">
        <authorList>
            <consortium name="RefSeq"/>
        </authorList>
    </citation>
    <scope>IDENTIFICATION</scope>
</reference>
<accession>A0ABM1KGI5</accession>
<evidence type="ECO:0000313" key="3">
    <source>
        <dbReference type="RefSeq" id="XP_015272822.1"/>
    </source>
</evidence>
<feature type="compositionally biased region" description="Basic and acidic residues" evidence="1">
    <location>
        <begin position="182"/>
        <end position="191"/>
    </location>
</feature>
<dbReference type="Proteomes" id="UP000694871">
    <property type="component" value="Unplaced"/>
</dbReference>
<dbReference type="GeneID" id="107115595"/>